<dbReference type="EMBL" id="AGSI01000013">
    <property type="protein sequence ID" value="EIE21178.1"/>
    <property type="molecule type" value="Genomic_DNA"/>
</dbReference>
<comment type="caution">
    <text evidence="1">Lacks conserved residue(s) required for the propagation of feature annotation.</text>
</comment>
<protein>
    <recommendedName>
        <fullName evidence="1">HVA22-like protein</fullName>
    </recommendedName>
</protein>
<dbReference type="Pfam" id="PF03134">
    <property type="entry name" value="TB2_DP1_HVA22"/>
    <property type="match status" value="1"/>
</dbReference>
<keyword evidence="1" id="KW-0472">Membrane</keyword>
<keyword evidence="3" id="KW-1185">Reference proteome</keyword>
<dbReference type="KEGG" id="csl:COCSUDRAFT_30317"/>
<feature type="transmembrane region" description="Helical" evidence="1">
    <location>
        <begin position="40"/>
        <end position="63"/>
    </location>
</feature>
<name>I0YS09_COCSC</name>
<dbReference type="RefSeq" id="XP_005645722.1">
    <property type="nucleotide sequence ID" value="XM_005645665.1"/>
</dbReference>
<gene>
    <name evidence="2" type="ORF">COCSUDRAFT_30317</name>
</gene>
<evidence type="ECO:0000313" key="3">
    <source>
        <dbReference type="Proteomes" id="UP000007264"/>
    </source>
</evidence>
<dbReference type="InterPro" id="IPR004345">
    <property type="entry name" value="TB2_DP1_HVA22"/>
</dbReference>
<dbReference type="PANTHER" id="PTHR12300:SF117">
    <property type="entry name" value="LP05237P-RELATED"/>
    <property type="match status" value="1"/>
</dbReference>
<dbReference type="PANTHER" id="PTHR12300">
    <property type="entry name" value="HVA22-LIKE PROTEINS"/>
    <property type="match status" value="1"/>
</dbReference>
<dbReference type="GeneID" id="17039160"/>
<keyword evidence="1" id="KW-1133">Transmembrane helix</keyword>
<comment type="caution">
    <text evidence="2">The sequence shown here is derived from an EMBL/GenBank/DDBJ whole genome shotgun (WGS) entry which is preliminary data.</text>
</comment>
<evidence type="ECO:0000256" key="1">
    <source>
        <dbReference type="RuleBase" id="RU362006"/>
    </source>
</evidence>
<evidence type="ECO:0000313" key="2">
    <source>
        <dbReference type="EMBL" id="EIE21178.1"/>
    </source>
</evidence>
<comment type="similarity">
    <text evidence="1">Belongs to the DP1 family.</text>
</comment>
<reference evidence="2 3" key="1">
    <citation type="journal article" date="2012" name="Genome Biol.">
        <title>The genome of the polar eukaryotic microalga coccomyxa subellipsoidea reveals traits of cold adaptation.</title>
        <authorList>
            <person name="Blanc G."/>
            <person name="Agarkova I."/>
            <person name="Grimwood J."/>
            <person name="Kuo A."/>
            <person name="Brueggeman A."/>
            <person name="Dunigan D."/>
            <person name="Gurnon J."/>
            <person name="Ladunga I."/>
            <person name="Lindquist E."/>
            <person name="Lucas S."/>
            <person name="Pangilinan J."/>
            <person name="Proschold T."/>
            <person name="Salamov A."/>
            <person name="Schmutz J."/>
            <person name="Weeks D."/>
            <person name="Yamada T."/>
            <person name="Claverie J.M."/>
            <person name="Grigoriev I."/>
            <person name="Van Etten J."/>
            <person name="Lomsadze A."/>
            <person name="Borodovsky M."/>
        </authorList>
    </citation>
    <scope>NUCLEOTIDE SEQUENCE [LARGE SCALE GENOMIC DNA]</scope>
    <source>
        <strain evidence="2 3">C-169</strain>
    </source>
</reference>
<dbReference type="OrthoDB" id="434647at2759"/>
<dbReference type="eggNOG" id="KOG1726">
    <property type="taxonomic scope" value="Eukaryota"/>
</dbReference>
<proteinExistence type="inferred from homology"/>
<sequence length="165" mass="18821">MLGDFSCRVVLNLIGYVWPAYSCYKALSQKQSDAVQQWCIYWLMLALFTVSERMLLDVLVFWVPMYYEAKVLFVLYLWHPKTQGAVYLFNGIVQPFLAQNEAAIDQALEEVKTTVVDHASSYFHKLILFVQTNASLAASQLQHLQTKAQFNAQRIQQSANSGKSA</sequence>
<accession>I0YS09</accession>
<dbReference type="Proteomes" id="UP000007264">
    <property type="component" value="Unassembled WGS sequence"/>
</dbReference>
<dbReference type="GO" id="GO:0016020">
    <property type="term" value="C:membrane"/>
    <property type="evidence" value="ECO:0007669"/>
    <property type="project" value="UniProtKB-SubCell"/>
</dbReference>
<keyword evidence="1" id="KW-0812">Transmembrane</keyword>
<comment type="subcellular location">
    <subcellularLocation>
        <location evidence="1">Membrane</location>
        <topology evidence="1">Multi-pass membrane protein</topology>
    </subcellularLocation>
</comment>
<organism evidence="2 3">
    <name type="scientific">Coccomyxa subellipsoidea (strain C-169)</name>
    <name type="common">Green microalga</name>
    <dbReference type="NCBI Taxonomy" id="574566"/>
    <lineage>
        <taxon>Eukaryota</taxon>
        <taxon>Viridiplantae</taxon>
        <taxon>Chlorophyta</taxon>
        <taxon>core chlorophytes</taxon>
        <taxon>Trebouxiophyceae</taxon>
        <taxon>Trebouxiophyceae incertae sedis</taxon>
        <taxon>Coccomyxaceae</taxon>
        <taxon>Coccomyxa</taxon>
        <taxon>Coccomyxa subellipsoidea</taxon>
    </lineage>
</organism>
<dbReference type="AlphaFoldDB" id="I0YS09"/>